<evidence type="ECO:0000256" key="4">
    <source>
        <dbReference type="ARBA" id="ARBA00022763"/>
    </source>
</evidence>
<dbReference type="GO" id="GO:0043138">
    <property type="term" value="F:3'-5' DNA helicase activity"/>
    <property type="evidence" value="ECO:0007669"/>
    <property type="project" value="InterPro"/>
</dbReference>
<evidence type="ECO:0000313" key="15">
    <source>
        <dbReference type="Ensembl" id="ENSTMTP00000009813.1"/>
    </source>
</evidence>
<dbReference type="InParanoid" id="A0A674INT5"/>
<feature type="region of interest" description="Disordered" evidence="12">
    <location>
        <begin position="1247"/>
        <end position="1296"/>
    </location>
</feature>
<dbReference type="InterPro" id="IPR031879">
    <property type="entry name" value="FANCM-MHF-bd"/>
</dbReference>
<evidence type="ECO:0000256" key="6">
    <source>
        <dbReference type="ARBA" id="ARBA00022806"/>
    </source>
</evidence>
<evidence type="ECO:0000259" key="13">
    <source>
        <dbReference type="PROSITE" id="PS51192"/>
    </source>
</evidence>
<dbReference type="Gene3D" id="1.10.150.20">
    <property type="entry name" value="5' to 3' exonuclease, C-terminal subdomain"/>
    <property type="match status" value="1"/>
</dbReference>
<dbReference type="Gene3D" id="3.40.50.10130">
    <property type="match status" value="1"/>
</dbReference>
<feature type="region of interest" description="Disordered" evidence="12">
    <location>
        <begin position="1649"/>
        <end position="1708"/>
    </location>
</feature>
<feature type="compositionally biased region" description="Polar residues" evidence="12">
    <location>
        <begin position="1252"/>
        <end position="1262"/>
    </location>
</feature>
<dbReference type="InterPro" id="IPR047418">
    <property type="entry name" value="XPF_nuclease_FANCM"/>
</dbReference>
<evidence type="ECO:0000256" key="8">
    <source>
        <dbReference type="ARBA" id="ARBA00023204"/>
    </source>
</evidence>
<keyword evidence="7" id="KW-0067">ATP-binding</keyword>
<dbReference type="InterPro" id="IPR011545">
    <property type="entry name" value="DEAD/DEAH_box_helicase_dom"/>
</dbReference>
<dbReference type="PANTHER" id="PTHR14025:SF20">
    <property type="entry name" value="FANCONI ANEMIA GROUP M PROTEIN"/>
    <property type="match status" value="1"/>
</dbReference>
<name>A0A674INT5_9SAUR</name>
<dbReference type="InterPro" id="IPR039686">
    <property type="entry name" value="FANCM/Mph1-like_ID"/>
</dbReference>
<keyword evidence="3" id="KW-0547">Nucleotide-binding</keyword>
<protein>
    <recommendedName>
        <fullName evidence="11">ATP-dependent RNA helicase FANCM</fullName>
    </recommendedName>
</protein>
<dbReference type="GO" id="GO:0005524">
    <property type="term" value="F:ATP binding"/>
    <property type="evidence" value="ECO:0007669"/>
    <property type="project" value="UniProtKB-KW"/>
</dbReference>
<dbReference type="PROSITE" id="PS51192">
    <property type="entry name" value="HELICASE_ATP_BIND_1"/>
    <property type="match status" value="1"/>
</dbReference>
<dbReference type="CDD" id="cd18033">
    <property type="entry name" value="DEXDc_FANCM"/>
    <property type="match status" value="1"/>
</dbReference>
<dbReference type="Pfam" id="PF16783">
    <property type="entry name" value="FANCM-MHF_bd"/>
    <property type="match status" value="1"/>
</dbReference>
<dbReference type="GO" id="GO:0045003">
    <property type="term" value="P:double-strand break repair via synthesis-dependent strand annealing"/>
    <property type="evidence" value="ECO:0007669"/>
    <property type="project" value="TreeGrafter"/>
</dbReference>
<dbReference type="GeneTree" id="ENSGT00940000156480"/>
<comment type="subcellular location">
    <subcellularLocation>
        <location evidence="1">Nucleus</location>
    </subcellularLocation>
</comment>
<dbReference type="GO" id="GO:0009378">
    <property type="term" value="F:four-way junction helicase activity"/>
    <property type="evidence" value="ECO:0007669"/>
    <property type="project" value="TreeGrafter"/>
</dbReference>
<keyword evidence="16" id="KW-1185">Reference proteome</keyword>
<keyword evidence="8" id="KW-0234">DNA repair</keyword>
<dbReference type="FunFam" id="1.20.1320.20:FF:000001">
    <property type="entry name" value="Fanconi anemia, complementation group M"/>
    <property type="match status" value="1"/>
</dbReference>
<dbReference type="GO" id="GO:0043240">
    <property type="term" value="C:Fanconi anaemia nuclear complex"/>
    <property type="evidence" value="ECO:0007669"/>
    <property type="project" value="Ensembl"/>
</dbReference>
<dbReference type="GO" id="GO:0004518">
    <property type="term" value="F:nuclease activity"/>
    <property type="evidence" value="ECO:0007669"/>
    <property type="project" value="InterPro"/>
</dbReference>
<dbReference type="FunCoup" id="A0A674INT5">
    <property type="interactions" value="520"/>
</dbReference>
<dbReference type="Ensembl" id="ENSTMTT00000010144.1">
    <property type="protein sequence ID" value="ENSTMTP00000009813.1"/>
    <property type="gene ID" value="ENSTMTG00000007100.1"/>
</dbReference>
<keyword evidence="4" id="KW-0227">DNA damage</keyword>
<dbReference type="SMART" id="SM00891">
    <property type="entry name" value="ERCC4"/>
    <property type="match status" value="1"/>
</dbReference>
<dbReference type="GO" id="GO:1902527">
    <property type="term" value="P:positive regulation of protein monoubiquitination"/>
    <property type="evidence" value="ECO:0007669"/>
    <property type="project" value="Ensembl"/>
</dbReference>
<dbReference type="InterPro" id="IPR006166">
    <property type="entry name" value="ERCC4_domain"/>
</dbReference>
<comment type="function">
    <text evidence="10">DNA-dependent ATPase component of the Fanconi anemia (FA) core complex. Required for the normal activation of the FA pathway, leading to monoubiquitination of the FANCI-FANCD2 complex in response to DNA damage, cellular resistance to DNA cross-linking drugs, and prevention of chromosomal breakage. In complex with CENPS and CENPX, binds double-stranded DNA (dsDNA), fork-structured DNA (fsDNA) and Holliday junction substrates. Its ATP-dependent DNA branch migration activity can process branched DNA structures such as a movable replication fork. This activity is strongly stimulated in the presence of CENPS and CENPX. In complex with FAAP24, efficiently binds to single-strand DNA (ssDNA), splayed-arm DNA, and 3'-flap substrates. In vitro, on its own, strongly binds ssDNA oligomers and weakly fsDNA, but does not bind to dsDNA.</text>
</comment>
<dbReference type="PROSITE" id="PS51194">
    <property type="entry name" value="HELICASE_CTER"/>
    <property type="match status" value="1"/>
</dbReference>
<dbReference type="InterPro" id="IPR001650">
    <property type="entry name" value="Helicase_C-like"/>
</dbReference>
<feature type="region of interest" description="Disordered" evidence="12">
    <location>
        <begin position="1447"/>
        <end position="1517"/>
    </location>
</feature>
<sequence length="1998" mass="224439">MTTFPRVLRGLVLSRQPSEPGARREPGPEAEAADDDLLLAAAAEAERGPGGGGGFCAAAGSLWIYPTNWPERGYQVRLARAALLANTLVCLPTGLGKTFIAAVVMYNFYRWFPSAKVLFLAPTKPLVAQQMEACARVMGIPQPHMAEMTGGTQVHNRKEIWHNKRVFFLTPQVMVNDLSRGTCPATEIKCLVIDEAHKALGNYAYCQVVKELSKYTNQFRILALSATPGSDTKAVQEVISNLLIAQIELCSEDSPDIQPYSHERQVEKFVVPLGKELAEIQNAYIRVLETFAGRLIKIRVLAQRDIPSLTKYQIILARDQFRKNPSSHNAGIQQGIIEGDFALCISLYHGYELLLQMGTRSLFIFLCGIMDGSKGLTRARNELSRNEDFMKLYRQLETMFSDTSVTSANGNLLYNNRTGPTNKNKIIYSHPKLKKLEEVVVEHFKSWKGYTDQSTSESKPSDTRVMIFSSFRDSVQEIAEMLSQHHPIVRVMTFVGHATGKSMKGFTQKEQLEVVKCFREGGYNTLVSTCVGEEGLDIGEVDLIICFDAQKSPIRLVQRMGRTGRKRKGRIVVILAEGREQRTYNQSQSNKKSIYKAISENKMLHFYQQSPRLIPEGINPKLHKMFITPAVYEPNNSRSLSKERKSSSLQHKSALFSMGTKQTDSRENWFLTSEEFEVWNSLYKLKESDGVKEPILSQSHFETLENMEEIAVRTRELSLSEWRLWQNRPFPTYLVDHSDRCYHFISVMEMIELMRHEEGDCSYELEIQPYLNMDDVKTSNAQRSKCLSTSNSEAQKAFLSRKNMARGSKVKLGSYSLSELDTECISLFKTTNFKTTKRTSALNLKVPAPCTEVNILDSFSTAEDPVSECTVHKSLPDDNRENVTFHLNEFTAPSDLSGNVTSCANKIVKECKSVNQACSSLDRNCADSGYSSFTEEKSPVSCSLFYLPEAELDSFALTTPAEDPSLIKIILTNVKRLLSQSPPPLNKLHDCEGLERTRENEIQQPVPFQKVISNTFTEGLQGKTSVSFTKFQNPSLPPQKCSELNVSSKLCSSISNCPSEPSFLYEAFVGKTNNGLSWDDIFDCENGKHTEIQKDNLTMVDHALTNNPSDRNSVDGYKEDSEKFQENMATDQDESIHLFEDEHFSDANNASLSKYNCNKLLMSSDLCDKDAPSAGQISEGHISDECFLDSDANPKESLISCRTRTLKISENMDIVNKQFPDNEDLYDCSQELFPVNFDLGFSIQESEDEQTDMNNSSIQNSDGIFGTHVDVKPTSGENESSNDNLRHPSTPKLKDESIARTNFSTPLSSQNQRTNRVKLIENCIPIISPMKLTEEKEHGSYDSLASAFSTPKGRKVMNVKVLKRISMNAFSRVRQEIPQMLPTNKVNTNTVKVVLSSVFDTPDLPSGKTENLDHRQLHVSQKFPIEGSSSESEEEIIFQRKNKKKGNVLKSPDVKNNSDFESPVHAVKKRRHPLNTVSKSRQFLDEEAELSLQEAEDISSDESDSENEANSSLNQFLNDETQFTEVLNDSEMEGVYLKSVRSPALGNRYKMVHKGFNSVAVFSQIPEQDEAYLADSFCVEEEEEESLRKSDSSEEEEVCVNFDLVMDEQSASGRKQYFTRRRVKLNQAKTEQNCAVPLTKKRSRIIVLDDSSGDETNVSNQRPVKTASPRTDYSHAHLPKSLLSDSPGQHKAPARKNPIHQPQENKGQRLINLKASVSEVLDFQPESRGRGRLMCFLCLQVEGSSKIHCGNSAAATPISAGLLERKASLCILVDSREISSGSEIISSLKAVHGVKVQVCSLGGCDYIVSNRMAVERRTQSELLNSLNRNKVTQRIQHLQSMFERICVIVEKDRIKAGETSRLFQRTKYYDAMLSALIRAGIRILFSSCQEESAHLLKDLALVEQRKNVAIHVPTEVKGAKEEALRFYLSIPNISYLAALNMCHGFDSVKKMINSSPKDIATCAQVSQQKAEEIYRYIHSGFDLQMLPEKLHTKGKSNT</sequence>
<dbReference type="GO" id="GO:0005654">
    <property type="term" value="C:nucleoplasm"/>
    <property type="evidence" value="ECO:0007669"/>
    <property type="project" value="Ensembl"/>
</dbReference>
<dbReference type="SUPFAM" id="SSF52980">
    <property type="entry name" value="Restriction endonuclease-like"/>
    <property type="match status" value="1"/>
</dbReference>
<proteinExistence type="inferred from homology"/>
<dbReference type="FunFam" id="3.40.50.300:FF:000861">
    <property type="entry name" value="Fanconi anemia, complementation group M"/>
    <property type="match status" value="1"/>
</dbReference>
<dbReference type="SUPFAM" id="SSF52540">
    <property type="entry name" value="P-loop containing nucleoside triphosphate hydrolases"/>
    <property type="match status" value="1"/>
</dbReference>
<dbReference type="Pfam" id="PF00270">
    <property type="entry name" value="DEAD"/>
    <property type="match status" value="1"/>
</dbReference>
<dbReference type="GO" id="GO:0036297">
    <property type="term" value="P:interstrand cross-link repair"/>
    <property type="evidence" value="ECO:0007669"/>
    <property type="project" value="Ensembl"/>
</dbReference>
<dbReference type="CDD" id="cd18801">
    <property type="entry name" value="SF2_C_FANCM_Hef"/>
    <property type="match status" value="1"/>
</dbReference>
<dbReference type="Gene3D" id="3.40.50.300">
    <property type="entry name" value="P-loop containing nucleotide triphosphate hydrolases"/>
    <property type="match status" value="2"/>
</dbReference>
<dbReference type="InterPro" id="IPR044749">
    <property type="entry name" value="FANCM_DEXDc"/>
</dbReference>
<evidence type="ECO:0000256" key="2">
    <source>
        <dbReference type="ARBA" id="ARBA00009889"/>
    </source>
</evidence>
<feature type="compositionally biased region" description="Polar residues" evidence="12">
    <location>
        <begin position="1654"/>
        <end position="1671"/>
    </location>
</feature>
<evidence type="ECO:0000256" key="9">
    <source>
        <dbReference type="ARBA" id="ARBA00023242"/>
    </source>
</evidence>
<evidence type="ECO:0000256" key="10">
    <source>
        <dbReference type="ARBA" id="ARBA00058282"/>
    </source>
</evidence>
<dbReference type="GO" id="GO:0000400">
    <property type="term" value="F:four-way junction DNA binding"/>
    <property type="evidence" value="ECO:0007669"/>
    <property type="project" value="TreeGrafter"/>
</dbReference>
<dbReference type="CDD" id="cd12091">
    <property type="entry name" value="FANCM_ID"/>
    <property type="match status" value="1"/>
</dbReference>
<evidence type="ECO:0000313" key="16">
    <source>
        <dbReference type="Proteomes" id="UP000472274"/>
    </source>
</evidence>
<dbReference type="InterPro" id="IPR014001">
    <property type="entry name" value="Helicase_ATP-bd"/>
</dbReference>
<dbReference type="GO" id="GO:0031297">
    <property type="term" value="P:replication fork processing"/>
    <property type="evidence" value="ECO:0007669"/>
    <property type="project" value="Ensembl"/>
</dbReference>
<evidence type="ECO:0000256" key="11">
    <source>
        <dbReference type="ARBA" id="ARBA00083245"/>
    </source>
</evidence>
<comment type="similarity">
    <text evidence="2">Belongs to the DEAD box helicase family. DEAH subfamily. FANCM sub-subfamily.</text>
</comment>
<dbReference type="Proteomes" id="UP000472274">
    <property type="component" value="Unplaced"/>
</dbReference>
<dbReference type="GO" id="GO:0000785">
    <property type="term" value="C:chromatin"/>
    <property type="evidence" value="ECO:0007669"/>
    <property type="project" value="Ensembl"/>
</dbReference>
<dbReference type="SMART" id="SM00487">
    <property type="entry name" value="DEXDc"/>
    <property type="match status" value="1"/>
</dbReference>
<dbReference type="SUPFAM" id="SSF47781">
    <property type="entry name" value="RuvA domain 2-like"/>
    <property type="match status" value="1"/>
</dbReference>
<feature type="domain" description="Helicase C-terminal" evidence="14">
    <location>
        <begin position="435"/>
        <end position="614"/>
    </location>
</feature>
<feature type="domain" description="Helicase ATP-binding" evidence="13">
    <location>
        <begin position="78"/>
        <end position="246"/>
    </location>
</feature>
<evidence type="ECO:0000256" key="3">
    <source>
        <dbReference type="ARBA" id="ARBA00022741"/>
    </source>
</evidence>
<organism evidence="15 16">
    <name type="scientific">Terrapene triunguis</name>
    <name type="common">Three-toed box turtle</name>
    <dbReference type="NCBI Taxonomy" id="2587831"/>
    <lineage>
        <taxon>Eukaryota</taxon>
        <taxon>Metazoa</taxon>
        <taxon>Chordata</taxon>
        <taxon>Craniata</taxon>
        <taxon>Vertebrata</taxon>
        <taxon>Euteleostomi</taxon>
        <taxon>Archelosauria</taxon>
        <taxon>Testudinata</taxon>
        <taxon>Testudines</taxon>
        <taxon>Cryptodira</taxon>
        <taxon>Durocryptodira</taxon>
        <taxon>Testudinoidea</taxon>
        <taxon>Emydidae</taxon>
        <taxon>Terrapene</taxon>
    </lineage>
</organism>
<dbReference type="Pfam" id="PF00271">
    <property type="entry name" value="Helicase_C"/>
    <property type="match status" value="1"/>
</dbReference>
<reference evidence="15" key="1">
    <citation type="submission" date="2025-08" db="UniProtKB">
        <authorList>
            <consortium name="Ensembl"/>
        </authorList>
    </citation>
    <scope>IDENTIFICATION</scope>
</reference>
<evidence type="ECO:0000256" key="1">
    <source>
        <dbReference type="ARBA" id="ARBA00004123"/>
    </source>
</evidence>
<dbReference type="GO" id="GO:0071821">
    <property type="term" value="C:FANCM-MHF complex"/>
    <property type="evidence" value="ECO:0007669"/>
    <property type="project" value="Ensembl"/>
</dbReference>
<gene>
    <name evidence="15" type="primary">FANCM</name>
</gene>
<dbReference type="Pfam" id="PF02732">
    <property type="entry name" value="ERCC4"/>
    <property type="match status" value="1"/>
</dbReference>
<accession>A0A674INT5</accession>
<feature type="compositionally biased region" description="Acidic residues" evidence="12">
    <location>
        <begin position="1485"/>
        <end position="1507"/>
    </location>
</feature>
<reference evidence="15" key="2">
    <citation type="submission" date="2025-09" db="UniProtKB">
        <authorList>
            <consortium name="Ensembl"/>
        </authorList>
    </citation>
    <scope>IDENTIFICATION</scope>
</reference>
<dbReference type="InterPro" id="IPR010994">
    <property type="entry name" value="RuvA_2-like"/>
</dbReference>
<dbReference type="PANTHER" id="PTHR14025">
    <property type="entry name" value="FANCONI ANEMIA GROUP M FANCM FAMILY MEMBER"/>
    <property type="match status" value="1"/>
</dbReference>
<dbReference type="InterPro" id="IPR011335">
    <property type="entry name" value="Restrct_endonuc-II-like"/>
</dbReference>
<dbReference type="InterPro" id="IPR027417">
    <property type="entry name" value="P-loop_NTPase"/>
</dbReference>
<evidence type="ECO:0000256" key="7">
    <source>
        <dbReference type="ARBA" id="ARBA00022840"/>
    </source>
</evidence>
<keyword evidence="9" id="KW-0539">Nucleus</keyword>
<keyword evidence="5" id="KW-0378">Hydrolase</keyword>
<dbReference type="GO" id="GO:0016787">
    <property type="term" value="F:hydrolase activity"/>
    <property type="evidence" value="ECO:0007669"/>
    <property type="project" value="UniProtKB-KW"/>
</dbReference>
<evidence type="ECO:0000259" key="14">
    <source>
        <dbReference type="PROSITE" id="PS51194"/>
    </source>
</evidence>
<evidence type="ECO:0000256" key="5">
    <source>
        <dbReference type="ARBA" id="ARBA00022801"/>
    </source>
</evidence>
<dbReference type="CDD" id="cd20077">
    <property type="entry name" value="XPF_nuclease_FANCM"/>
    <property type="match status" value="1"/>
</dbReference>
<evidence type="ECO:0000256" key="12">
    <source>
        <dbReference type="SAM" id="MobiDB-lite"/>
    </source>
</evidence>
<dbReference type="GO" id="GO:0003682">
    <property type="term" value="F:chromatin binding"/>
    <property type="evidence" value="ECO:0007669"/>
    <property type="project" value="Ensembl"/>
</dbReference>
<keyword evidence="6" id="KW-0347">Helicase</keyword>
<dbReference type="GO" id="GO:0000712">
    <property type="term" value="P:resolution of meiotic recombination intermediates"/>
    <property type="evidence" value="ECO:0007669"/>
    <property type="project" value="Ensembl"/>
</dbReference>
<dbReference type="Gene3D" id="1.20.1320.20">
    <property type="entry name" value="hef helicase domain"/>
    <property type="match status" value="1"/>
</dbReference>
<dbReference type="SMART" id="SM00490">
    <property type="entry name" value="HELICc"/>
    <property type="match status" value="1"/>
</dbReference>